<comment type="caution">
    <text evidence="2">The sequence shown here is derived from an EMBL/GenBank/DDBJ whole genome shotgun (WGS) entry which is preliminary data.</text>
</comment>
<accession>A0A9W7STP7</accession>
<dbReference type="EMBL" id="RIBY02001667">
    <property type="protein sequence ID" value="KAH9828327.1"/>
    <property type="molecule type" value="Genomic_DNA"/>
</dbReference>
<feature type="signal peptide" evidence="1">
    <location>
        <begin position="1"/>
        <end position="16"/>
    </location>
</feature>
<feature type="chain" id="PRO_5040813268" evidence="1">
    <location>
        <begin position="17"/>
        <end position="103"/>
    </location>
</feature>
<keyword evidence="1" id="KW-0732">Signal</keyword>
<gene>
    <name evidence="2" type="ORF">Tdes44962_MAKER02492</name>
</gene>
<reference evidence="2 3" key="2">
    <citation type="journal article" date="2021" name="Curr. Genet.">
        <title>Genetic response to nitrogen starvation in the aggressive Eucalyptus foliar pathogen Teratosphaeria destructans.</title>
        <authorList>
            <person name="Havenga M."/>
            <person name="Wingfield B.D."/>
            <person name="Wingfield M.J."/>
            <person name="Dreyer L.L."/>
            <person name="Roets F."/>
            <person name="Aylward J."/>
        </authorList>
    </citation>
    <scope>NUCLEOTIDE SEQUENCE [LARGE SCALE GENOMIC DNA]</scope>
    <source>
        <strain evidence="2">CMW44962</strain>
    </source>
</reference>
<dbReference type="AlphaFoldDB" id="A0A9W7STP7"/>
<sequence>MRFLLTSLPLLPFAAAGTNLWRGFYCADPVPGQHATQKNLYASQGTCSFMKNAGVHVHWAPEKGENGVCWQNTPGDWINGVTFKGLCPNSGAHFAIGLEEKPR</sequence>
<proteinExistence type="predicted"/>
<protein>
    <submittedName>
        <fullName evidence="2">Uncharacterized protein</fullName>
    </submittedName>
</protein>
<name>A0A9W7STP7_9PEZI</name>
<dbReference type="Proteomes" id="UP001138500">
    <property type="component" value="Unassembled WGS sequence"/>
</dbReference>
<evidence type="ECO:0000313" key="3">
    <source>
        <dbReference type="Proteomes" id="UP001138500"/>
    </source>
</evidence>
<organism evidence="2 3">
    <name type="scientific">Teratosphaeria destructans</name>
    <dbReference type="NCBI Taxonomy" id="418781"/>
    <lineage>
        <taxon>Eukaryota</taxon>
        <taxon>Fungi</taxon>
        <taxon>Dikarya</taxon>
        <taxon>Ascomycota</taxon>
        <taxon>Pezizomycotina</taxon>
        <taxon>Dothideomycetes</taxon>
        <taxon>Dothideomycetidae</taxon>
        <taxon>Mycosphaerellales</taxon>
        <taxon>Teratosphaeriaceae</taxon>
        <taxon>Teratosphaeria</taxon>
    </lineage>
</organism>
<keyword evidence="3" id="KW-1185">Reference proteome</keyword>
<reference evidence="2 3" key="1">
    <citation type="journal article" date="2018" name="IMA Fungus">
        <title>IMA Genome-F 10: Nine draft genome sequences of Claviceps purpurea s.lat., including C. arundinis, C. humidiphila, and C. cf. spartinae, pseudomolecules for the pitch canker pathogen Fusarium circinatum, draft genome of Davidsoniella eucalypti, Grosmannia galeiformis, Quambalaria eucalypti, and Teratosphaeria destructans.</title>
        <authorList>
            <person name="Wingfield B.D."/>
            <person name="Liu M."/>
            <person name="Nguyen H.D."/>
            <person name="Lane F.A."/>
            <person name="Morgan S.W."/>
            <person name="De Vos L."/>
            <person name="Wilken P.M."/>
            <person name="Duong T.A."/>
            <person name="Aylward J."/>
            <person name="Coetzee M.P."/>
            <person name="Dadej K."/>
            <person name="De Beer Z.W."/>
            <person name="Findlay W."/>
            <person name="Havenga M."/>
            <person name="Kolarik M."/>
            <person name="Menzies J.G."/>
            <person name="Naidoo K."/>
            <person name="Pochopski O."/>
            <person name="Shoukouhi P."/>
            <person name="Santana Q.C."/>
            <person name="Seifert K.A."/>
            <person name="Soal N."/>
            <person name="Steenkamp E.T."/>
            <person name="Tatham C.T."/>
            <person name="van der Nest M.A."/>
            <person name="Wingfield M.J."/>
        </authorList>
    </citation>
    <scope>NUCLEOTIDE SEQUENCE [LARGE SCALE GENOMIC DNA]</scope>
    <source>
        <strain evidence="2">CMW44962</strain>
    </source>
</reference>
<evidence type="ECO:0000313" key="2">
    <source>
        <dbReference type="EMBL" id="KAH9828327.1"/>
    </source>
</evidence>
<evidence type="ECO:0000256" key="1">
    <source>
        <dbReference type="SAM" id="SignalP"/>
    </source>
</evidence>
<dbReference type="OrthoDB" id="10348440at2759"/>